<dbReference type="RefSeq" id="WP_379717640.1">
    <property type="nucleotide sequence ID" value="NZ_JBHSMS010000015.1"/>
</dbReference>
<organism evidence="3 4">
    <name type="scientific">Massilia jejuensis</name>
    <dbReference type="NCBI Taxonomy" id="648894"/>
    <lineage>
        <taxon>Bacteria</taxon>
        <taxon>Pseudomonadati</taxon>
        <taxon>Pseudomonadota</taxon>
        <taxon>Betaproteobacteria</taxon>
        <taxon>Burkholderiales</taxon>
        <taxon>Oxalobacteraceae</taxon>
        <taxon>Telluria group</taxon>
        <taxon>Massilia</taxon>
    </lineage>
</organism>
<dbReference type="EMBL" id="JBHSMS010000015">
    <property type="protein sequence ID" value="MFC5510384.1"/>
    <property type="molecule type" value="Genomic_DNA"/>
</dbReference>
<evidence type="ECO:0000313" key="3">
    <source>
        <dbReference type="EMBL" id="MFC5510384.1"/>
    </source>
</evidence>
<keyword evidence="2" id="KW-0472">Membrane</keyword>
<evidence type="ECO:0000256" key="2">
    <source>
        <dbReference type="SAM" id="Phobius"/>
    </source>
</evidence>
<feature type="transmembrane region" description="Helical" evidence="2">
    <location>
        <begin position="38"/>
        <end position="58"/>
    </location>
</feature>
<evidence type="ECO:0000313" key="4">
    <source>
        <dbReference type="Proteomes" id="UP001596031"/>
    </source>
</evidence>
<keyword evidence="2" id="KW-0812">Transmembrane</keyword>
<proteinExistence type="predicted"/>
<accession>A0ABW0PIF9</accession>
<gene>
    <name evidence="3" type="ORF">ACFPOU_04480</name>
</gene>
<evidence type="ECO:0008006" key="5">
    <source>
        <dbReference type="Google" id="ProtNLM"/>
    </source>
</evidence>
<keyword evidence="4" id="KW-1185">Reference proteome</keyword>
<dbReference type="Proteomes" id="UP001596031">
    <property type="component" value="Unassembled WGS sequence"/>
</dbReference>
<name>A0ABW0PIF9_9BURK</name>
<sequence>MYKFRDAVLDDEGPQPATPTDRRPTSRRFALSLDRREVRVAIGGGVLLAAAGVVFAVMRPQPTPPSLSSTPVIPIAAAVAPRAPNPEEVSIMDFNAVTTGEGTVRVSFRLTNRGGTSNGYPNLAVRWHGVPGGGQLIRNDAYAHPPLPFTTADVVLELARPGDATGIDVKILY</sequence>
<comment type="caution">
    <text evidence="3">The sequence shown here is derived from an EMBL/GenBank/DDBJ whole genome shotgun (WGS) entry which is preliminary data.</text>
</comment>
<feature type="region of interest" description="Disordered" evidence="1">
    <location>
        <begin position="1"/>
        <end position="25"/>
    </location>
</feature>
<protein>
    <recommendedName>
        <fullName evidence="5">Ig-like domain-containing protein</fullName>
    </recommendedName>
</protein>
<evidence type="ECO:0000256" key="1">
    <source>
        <dbReference type="SAM" id="MobiDB-lite"/>
    </source>
</evidence>
<reference evidence="4" key="1">
    <citation type="journal article" date="2019" name="Int. J. Syst. Evol. Microbiol.">
        <title>The Global Catalogue of Microorganisms (GCM) 10K type strain sequencing project: providing services to taxonomists for standard genome sequencing and annotation.</title>
        <authorList>
            <consortium name="The Broad Institute Genomics Platform"/>
            <consortium name="The Broad Institute Genome Sequencing Center for Infectious Disease"/>
            <person name="Wu L."/>
            <person name="Ma J."/>
        </authorList>
    </citation>
    <scope>NUCLEOTIDE SEQUENCE [LARGE SCALE GENOMIC DNA]</scope>
    <source>
        <strain evidence="4">CCUG 38813</strain>
    </source>
</reference>
<keyword evidence="2" id="KW-1133">Transmembrane helix</keyword>